<dbReference type="Pfam" id="PF01593">
    <property type="entry name" value="Amino_oxidase"/>
    <property type="match status" value="1"/>
</dbReference>
<dbReference type="InterPro" id="IPR036188">
    <property type="entry name" value="FAD/NAD-bd_sf"/>
</dbReference>
<dbReference type="Proteomes" id="UP001223978">
    <property type="component" value="Unassembled WGS sequence"/>
</dbReference>
<accession>A0ABT6S7R7</accession>
<dbReference type="PANTHER" id="PTHR43563:SF1">
    <property type="entry name" value="AMINE OXIDASE [FLAVIN-CONTAINING] B"/>
    <property type="match status" value="1"/>
</dbReference>
<dbReference type="SUPFAM" id="SSF51905">
    <property type="entry name" value="FAD/NAD(P)-binding domain"/>
    <property type="match status" value="1"/>
</dbReference>
<evidence type="ECO:0000259" key="2">
    <source>
        <dbReference type="Pfam" id="PF01593"/>
    </source>
</evidence>
<dbReference type="InterPro" id="IPR050703">
    <property type="entry name" value="Flavin_MAO"/>
</dbReference>
<evidence type="ECO:0000313" key="3">
    <source>
        <dbReference type="EMBL" id="MDI3404142.1"/>
    </source>
</evidence>
<reference evidence="3 4" key="1">
    <citation type="submission" date="2023-05" db="EMBL/GenBank/DDBJ databases">
        <title>Draft genome sequence of Streptomyces sp. B-S-A6 isolated from a cave soil in Thailand.</title>
        <authorList>
            <person name="Chamroensaksri N."/>
            <person name="Muangham S."/>
        </authorList>
    </citation>
    <scope>NUCLEOTIDE SEQUENCE [LARGE SCALE GENOMIC DNA]</scope>
    <source>
        <strain evidence="3 4">B-S-A6</strain>
    </source>
</reference>
<keyword evidence="4" id="KW-1185">Reference proteome</keyword>
<feature type="domain" description="Amine oxidase" evidence="2">
    <location>
        <begin position="8"/>
        <end position="46"/>
    </location>
</feature>
<protein>
    <submittedName>
        <fullName evidence="3">FAD-dependent oxidoreductase</fullName>
    </submittedName>
</protein>
<dbReference type="InterPro" id="IPR002937">
    <property type="entry name" value="Amino_oxidase"/>
</dbReference>
<evidence type="ECO:0000256" key="1">
    <source>
        <dbReference type="ARBA" id="ARBA00005995"/>
    </source>
</evidence>
<comment type="similarity">
    <text evidence="1">Belongs to the flavin monoamine oxidase family.</text>
</comment>
<evidence type="ECO:0000313" key="4">
    <source>
        <dbReference type="Proteomes" id="UP001223978"/>
    </source>
</evidence>
<dbReference type="EMBL" id="JASCIQ010000008">
    <property type="protein sequence ID" value="MDI3404142.1"/>
    <property type="molecule type" value="Genomic_DNA"/>
</dbReference>
<name>A0ABT6S7R7_9ACTN</name>
<gene>
    <name evidence="3" type="ORF">QIS96_09935</name>
</gene>
<sequence>MGCTYGEALRAPDGRILWAGTETAIEYVGYFEGALQSGIRAAREVLRAG</sequence>
<comment type="caution">
    <text evidence="3">The sequence shown here is derived from an EMBL/GenBank/DDBJ whole genome shotgun (WGS) entry which is preliminary data.</text>
</comment>
<proteinExistence type="inferred from homology"/>
<dbReference type="Gene3D" id="3.50.50.60">
    <property type="entry name" value="FAD/NAD(P)-binding domain"/>
    <property type="match status" value="1"/>
</dbReference>
<dbReference type="PANTHER" id="PTHR43563">
    <property type="entry name" value="AMINE OXIDASE"/>
    <property type="match status" value="1"/>
</dbReference>
<dbReference type="RefSeq" id="WP_282542095.1">
    <property type="nucleotide sequence ID" value="NZ_JASCIQ010000008.1"/>
</dbReference>
<organism evidence="3 4">
    <name type="scientific">Streptomyces cavernicola</name>
    <dbReference type="NCBI Taxonomy" id="3043613"/>
    <lineage>
        <taxon>Bacteria</taxon>
        <taxon>Bacillati</taxon>
        <taxon>Actinomycetota</taxon>
        <taxon>Actinomycetes</taxon>
        <taxon>Kitasatosporales</taxon>
        <taxon>Streptomycetaceae</taxon>
        <taxon>Streptomyces</taxon>
    </lineage>
</organism>